<dbReference type="EMBL" id="FO082058">
    <property type="protein sequence ID" value="CCE73516.1"/>
    <property type="molecule type" value="Genomic_DNA"/>
</dbReference>
<name>G8YSQ4_PICSO</name>
<evidence type="ECO:0000313" key="3">
    <source>
        <dbReference type="Proteomes" id="UP000005222"/>
    </source>
</evidence>
<dbReference type="Proteomes" id="UP000005222">
    <property type="component" value="Chromosome A"/>
</dbReference>
<reference evidence="2" key="1">
    <citation type="submission" date="2011-10" db="EMBL/GenBank/DDBJ databases">
        <authorList>
            <person name="Genoscope - CEA"/>
        </authorList>
    </citation>
    <scope>NUCLEOTIDE SEQUENCE</scope>
    <source>
        <strain evidence="2">CBS 7064</strain>
    </source>
</reference>
<organism evidence="2 3">
    <name type="scientific">Pichia sorbitophila (strain ATCC MYA-4447 / BCRC 22081 / CBS 7064 / NBRC 10061 / NRRL Y-12695)</name>
    <name type="common">Hybrid yeast</name>
    <dbReference type="NCBI Taxonomy" id="559304"/>
    <lineage>
        <taxon>Eukaryota</taxon>
        <taxon>Fungi</taxon>
        <taxon>Dikarya</taxon>
        <taxon>Ascomycota</taxon>
        <taxon>Saccharomycotina</taxon>
        <taxon>Pichiomycetes</taxon>
        <taxon>Debaryomycetaceae</taxon>
        <taxon>Millerozyma</taxon>
    </lineage>
</organism>
<reference evidence="3" key="2">
    <citation type="journal article" date="2012" name="G3 (Bethesda)">
        <title>Pichia sorbitophila, an interspecies yeast hybrid reveals early steps of genome resolution following polyploidization.</title>
        <authorList>
            <person name="Leh Louis V."/>
            <person name="Despons L."/>
            <person name="Friedrich A."/>
            <person name="Martin T."/>
            <person name="Durrens P."/>
            <person name="Casaregola S."/>
            <person name="Neuveglise C."/>
            <person name="Fairhead C."/>
            <person name="Marck C."/>
            <person name="Cruz J.A."/>
            <person name="Straub M.L."/>
            <person name="Kugler V."/>
            <person name="Sacerdot C."/>
            <person name="Uzunov Z."/>
            <person name="Thierry A."/>
            <person name="Weiss S."/>
            <person name="Bleykasten C."/>
            <person name="De Montigny J."/>
            <person name="Jacques N."/>
            <person name="Jung P."/>
            <person name="Lemaire M."/>
            <person name="Mallet S."/>
            <person name="Morel G."/>
            <person name="Richard G.F."/>
            <person name="Sarkar A."/>
            <person name="Savel G."/>
            <person name="Schacherer J."/>
            <person name="Seret M.L."/>
            <person name="Talla E."/>
            <person name="Samson G."/>
            <person name="Jubin C."/>
            <person name="Poulain J."/>
            <person name="Vacherie B."/>
            <person name="Barbe V."/>
            <person name="Pelletier E."/>
            <person name="Sherman D.J."/>
            <person name="Westhof E."/>
            <person name="Weissenbach J."/>
            <person name="Baret P.V."/>
            <person name="Wincker P."/>
            <person name="Gaillardin C."/>
            <person name="Dujon B."/>
            <person name="Souciet J.L."/>
        </authorList>
    </citation>
    <scope>NUCLEOTIDE SEQUENCE [LARGE SCALE GENOMIC DNA]</scope>
    <source>
        <strain evidence="3">ATCC MYA-4447 / BCRC 22081 / CBS 7064 / NBRC 10061 / NRRL Y-12695</strain>
    </source>
</reference>
<dbReference type="HOGENOM" id="CLU_2334382_0_0_1"/>
<dbReference type="EMBL" id="FO082059">
    <property type="protein sequence ID" value="CCE72955.1"/>
    <property type="molecule type" value="Genomic_DNA"/>
</dbReference>
<accession>G8YSQ4</accession>
<dbReference type="InParanoid" id="G8YSQ4"/>
<dbReference type="AlphaFoldDB" id="G8YSQ4"/>
<evidence type="ECO:0000313" key="2">
    <source>
        <dbReference type="EMBL" id="CCE73516.1"/>
    </source>
</evidence>
<proteinExistence type="predicted"/>
<gene>
    <name evidence="2" type="primary">Piso0_000562</name>
    <name evidence="1" type="ORF">GNLVRS01_PISO0A12078g</name>
    <name evidence="2" type="ORF">GNLVRS01_PISO0B12145g</name>
</gene>
<protein>
    <submittedName>
        <fullName evidence="2">Piso0_000562 protein</fullName>
    </submittedName>
</protein>
<sequence>MPFISHRSTSTLNSHEANIMLSFHHSMQDIYLSTNLSCADLCTHMVQWLKVSSTHSYIPFQGISRSRIYETVEKGQNSFITGYDRSLLVAVQYIFYPS</sequence>
<dbReference type="Proteomes" id="UP000005222">
    <property type="component" value="Chromosome B"/>
</dbReference>
<keyword evidence="3" id="KW-1185">Reference proteome</keyword>
<evidence type="ECO:0000313" key="1">
    <source>
        <dbReference type="EMBL" id="CCE72955.1"/>
    </source>
</evidence>